<organism evidence="2 3">
    <name type="scientific">Argiope bruennichi</name>
    <name type="common">Wasp spider</name>
    <name type="synonym">Aranea bruennichi</name>
    <dbReference type="NCBI Taxonomy" id="94029"/>
    <lineage>
        <taxon>Eukaryota</taxon>
        <taxon>Metazoa</taxon>
        <taxon>Ecdysozoa</taxon>
        <taxon>Arthropoda</taxon>
        <taxon>Chelicerata</taxon>
        <taxon>Arachnida</taxon>
        <taxon>Araneae</taxon>
        <taxon>Araneomorphae</taxon>
        <taxon>Entelegynae</taxon>
        <taxon>Araneoidea</taxon>
        <taxon>Araneidae</taxon>
        <taxon>Argiope</taxon>
    </lineage>
</organism>
<dbReference type="AlphaFoldDB" id="A0A8T0EDX3"/>
<name>A0A8T0EDX3_ARGBR</name>
<proteinExistence type="predicted"/>
<evidence type="ECO:0000313" key="3">
    <source>
        <dbReference type="Proteomes" id="UP000807504"/>
    </source>
</evidence>
<dbReference type="InterPro" id="IPR002083">
    <property type="entry name" value="MATH/TRAF_dom"/>
</dbReference>
<evidence type="ECO:0000313" key="2">
    <source>
        <dbReference type="EMBL" id="KAF8770843.1"/>
    </source>
</evidence>
<dbReference type="SUPFAM" id="SSF49599">
    <property type="entry name" value="TRAF domain-like"/>
    <property type="match status" value="1"/>
</dbReference>
<dbReference type="EMBL" id="JABXBU010002228">
    <property type="protein sequence ID" value="KAF8770843.1"/>
    <property type="molecule type" value="Genomic_DNA"/>
</dbReference>
<evidence type="ECO:0000259" key="1">
    <source>
        <dbReference type="PROSITE" id="PS50144"/>
    </source>
</evidence>
<reference evidence="2" key="2">
    <citation type="submission" date="2020-06" db="EMBL/GenBank/DDBJ databases">
        <authorList>
            <person name="Sheffer M."/>
        </authorList>
    </citation>
    <scope>NUCLEOTIDE SEQUENCE</scope>
</reference>
<sequence>MPRVSFTIIWKLENFTFLPKTSQHEQVTSPLFVADNMEKTSWNLLLRTPAYSQTGYSNDDEFRFYLSKSSQTEPNLISVDYELSILSRRGLKEKSVSVNKFRFHMGNSLGTPLCIPRDEIFDKREILPGDTLTVQCLKGNFLVFKS</sequence>
<dbReference type="Gene3D" id="2.60.210.10">
    <property type="entry name" value="Apoptosis, Tumor Necrosis Factor Receptor Associated Protein 2, Chain A"/>
    <property type="match status" value="1"/>
</dbReference>
<dbReference type="Pfam" id="PF22486">
    <property type="entry name" value="MATH_2"/>
    <property type="match status" value="1"/>
</dbReference>
<dbReference type="InterPro" id="IPR008974">
    <property type="entry name" value="TRAF-like"/>
</dbReference>
<gene>
    <name evidence="2" type="ORF">HNY73_018327</name>
</gene>
<keyword evidence="3" id="KW-1185">Reference proteome</keyword>
<protein>
    <recommendedName>
        <fullName evidence="1">MATH domain-containing protein</fullName>
    </recommendedName>
</protein>
<reference evidence="2" key="1">
    <citation type="journal article" date="2020" name="bioRxiv">
        <title>Chromosome-level reference genome of the European wasp spider Argiope bruennichi: a resource for studies on range expansion and evolutionary adaptation.</title>
        <authorList>
            <person name="Sheffer M.M."/>
            <person name="Hoppe A."/>
            <person name="Krehenwinkel H."/>
            <person name="Uhl G."/>
            <person name="Kuss A.W."/>
            <person name="Jensen L."/>
            <person name="Jensen C."/>
            <person name="Gillespie R.G."/>
            <person name="Hoff K.J."/>
            <person name="Prost S."/>
        </authorList>
    </citation>
    <scope>NUCLEOTIDE SEQUENCE</scope>
</reference>
<feature type="domain" description="MATH" evidence="1">
    <location>
        <begin position="5"/>
        <end position="138"/>
    </location>
</feature>
<accession>A0A8T0EDX3</accession>
<comment type="caution">
    <text evidence="2">The sequence shown here is derived from an EMBL/GenBank/DDBJ whole genome shotgun (WGS) entry which is preliminary data.</text>
</comment>
<dbReference type="Proteomes" id="UP000807504">
    <property type="component" value="Unassembled WGS sequence"/>
</dbReference>
<dbReference type="PROSITE" id="PS50144">
    <property type="entry name" value="MATH"/>
    <property type="match status" value="1"/>
</dbReference>